<organism evidence="7 8">
    <name type="scientific">Paenibacillus monticola</name>
    <dbReference type="NCBI Taxonomy" id="2666075"/>
    <lineage>
        <taxon>Bacteria</taxon>
        <taxon>Bacillati</taxon>
        <taxon>Bacillota</taxon>
        <taxon>Bacilli</taxon>
        <taxon>Bacillales</taxon>
        <taxon>Paenibacillaceae</taxon>
        <taxon>Paenibacillus</taxon>
    </lineage>
</organism>
<comment type="caution">
    <text evidence="7">The sequence shown here is derived from an EMBL/GenBank/DDBJ whole genome shotgun (WGS) entry which is preliminary data.</text>
</comment>
<evidence type="ECO:0000259" key="5">
    <source>
        <dbReference type="Pfam" id="PF00149"/>
    </source>
</evidence>
<evidence type="ECO:0000313" key="7">
    <source>
        <dbReference type="EMBL" id="MRN53639.1"/>
    </source>
</evidence>
<sequence length="451" mass="50819">MNSRKTFFIGLILLFIITGCNSKQTQKTPEFRIQTGHDLTIFTTTDTHYLSKNLTDRGPAFQKFLAAGDGKQLGYSDEMISAFANDIQIQHPDVAIISGDLTNNGEKQSHQDLAKQLEAIESSAGTRVYVIPGNHDLLNPWARKFKGDHQYTTESVDVKQFRNIYSSFGYDEALSQDKDSLSYLVAPSDDLWLLMLDTSQYLHNPELGYPQLDGRLTSSTLKWIDECGALAAKSGAQIVAVMHHSLLDHSKLIQEGFTINDNQKVIDALLRNGITTAFSGHIHIQDISYYQQKNSKQIYDIANSALSVYPHQFGILKYSAANRTMDYSTSPLNMELWAKTNGLKDPNLLHFNTYSEQSFGDLSYNRTYKRLTENIAYDNYTDHELQAMADTVSRLNENYFAGTANTDNAAVLSSNGYQLWMEAPSDGLKSYVLRMTELEAKDNHQLHMQLP</sequence>
<dbReference type="Pfam" id="PF17839">
    <property type="entry name" value="CNP_C_terminal"/>
    <property type="match status" value="1"/>
</dbReference>
<evidence type="ECO:0000313" key="8">
    <source>
        <dbReference type="Proteomes" id="UP000463051"/>
    </source>
</evidence>
<proteinExistence type="inferred from homology"/>
<dbReference type="RefSeq" id="WP_154118646.1">
    <property type="nucleotide sequence ID" value="NZ_WJXB01000003.1"/>
</dbReference>
<dbReference type="AlphaFoldDB" id="A0A7X2H4W2"/>
<evidence type="ECO:0000259" key="6">
    <source>
        <dbReference type="Pfam" id="PF17839"/>
    </source>
</evidence>
<dbReference type="Gene3D" id="3.60.21.10">
    <property type="match status" value="1"/>
</dbReference>
<keyword evidence="1" id="KW-0479">Metal-binding</keyword>
<dbReference type="InterPro" id="IPR050884">
    <property type="entry name" value="CNP_phosphodiesterase-III"/>
</dbReference>
<dbReference type="Proteomes" id="UP000463051">
    <property type="component" value="Unassembled WGS sequence"/>
</dbReference>
<reference evidence="7 8" key="1">
    <citation type="submission" date="2019-11" db="EMBL/GenBank/DDBJ databases">
        <title>Paenibacillus monticola sp. nov., a novel PGPR strain isolated from mountain sample in China.</title>
        <authorList>
            <person name="Zhao Q."/>
            <person name="Li H.-P."/>
            <person name="Zhang J.-L."/>
        </authorList>
    </citation>
    <scope>NUCLEOTIDE SEQUENCE [LARGE SCALE GENOMIC DNA]</scope>
    <source>
        <strain evidence="7 8">LC-T2</strain>
    </source>
</reference>
<keyword evidence="3" id="KW-0408">Iron</keyword>
<dbReference type="Gene3D" id="1.10.246.180">
    <property type="match status" value="1"/>
</dbReference>
<dbReference type="InterPro" id="IPR004843">
    <property type="entry name" value="Calcineurin-like_PHP"/>
</dbReference>
<dbReference type="InterPro" id="IPR040869">
    <property type="entry name" value="CNP_C"/>
</dbReference>
<dbReference type="EMBL" id="WJXB01000003">
    <property type="protein sequence ID" value="MRN53639.1"/>
    <property type="molecule type" value="Genomic_DNA"/>
</dbReference>
<feature type="domain" description="Calcineurin-like phosphoesterase" evidence="5">
    <location>
        <begin position="41"/>
        <end position="284"/>
    </location>
</feature>
<comment type="similarity">
    <text evidence="4">Belongs to the cyclic nucleotide phosphodiesterase class-III family.</text>
</comment>
<evidence type="ECO:0000256" key="1">
    <source>
        <dbReference type="ARBA" id="ARBA00022723"/>
    </source>
</evidence>
<dbReference type="GO" id="GO:0016787">
    <property type="term" value="F:hydrolase activity"/>
    <property type="evidence" value="ECO:0007669"/>
    <property type="project" value="UniProtKB-KW"/>
</dbReference>
<dbReference type="PANTHER" id="PTHR42988:SF2">
    <property type="entry name" value="CYCLIC NUCLEOTIDE PHOSPHODIESTERASE CBUA0032-RELATED"/>
    <property type="match status" value="1"/>
</dbReference>
<evidence type="ECO:0000256" key="2">
    <source>
        <dbReference type="ARBA" id="ARBA00022801"/>
    </source>
</evidence>
<accession>A0A7X2H4W2</accession>
<dbReference type="PANTHER" id="PTHR42988">
    <property type="entry name" value="PHOSPHOHYDROLASE"/>
    <property type="match status" value="1"/>
</dbReference>
<keyword evidence="8" id="KW-1185">Reference proteome</keyword>
<dbReference type="InterPro" id="IPR029052">
    <property type="entry name" value="Metallo-depent_PP-like"/>
</dbReference>
<feature type="domain" description="Cyclic nucleotide phosphodiesterase C-terminal" evidence="6">
    <location>
        <begin position="333"/>
        <end position="441"/>
    </location>
</feature>
<dbReference type="PIRSF" id="PIRSF034890">
    <property type="entry name" value="Pesteras_lmo2642"/>
    <property type="match status" value="1"/>
</dbReference>
<name>A0A7X2H4W2_9BACL</name>
<dbReference type="Pfam" id="PF00149">
    <property type="entry name" value="Metallophos"/>
    <property type="match status" value="1"/>
</dbReference>
<protein>
    <submittedName>
        <fullName evidence="7">Metallophosphoesterase</fullName>
    </submittedName>
</protein>
<dbReference type="GO" id="GO:0046872">
    <property type="term" value="F:metal ion binding"/>
    <property type="evidence" value="ECO:0007669"/>
    <property type="project" value="UniProtKB-KW"/>
</dbReference>
<keyword evidence="2" id="KW-0378">Hydrolase</keyword>
<evidence type="ECO:0000256" key="4">
    <source>
        <dbReference type="ARBA" id="ARBA00025742"/>
    </source>
</evidence>
<dbReference type="SUPFAM" id="SSF56300">
    <property type="entry name" value="Metallo-dependent phosphatases"/>
    <property type="match status" value="1"/>
</dbReference>
<dbReference type="InterPro" id="IPR012365">
    <property type="entry name" value="Pesteras_lmo2642"/>
</dbReference>
<dbReference type="PROSITE" id="PS51257">
    <property type="entry name" value="PROKAR_LIPOPROTEIN"/>
    <property type="match status" value="1"/>
</dbReference>
<gene>
    <name evidence="7" type="ORF">GJB61_11595</name>
</gene>
<evidence type="ECO:0000256" key="3">
    <source>
        <dbReference type="ARBA" id="ARBA00023004"/>
    </source>
</evidence>